<dbReference type="Gene3D" id="3.40.50.150">
    <property type="entry name" value="Vaccinia Virus protein VP39"/>
    <property type="match status" value="1"/>
</dbReference>
<comment type="similarity">
    <text evidence="2 6">Belongs to the UPF0677 family.</text>
</comment>
<evidence type="ECO:0000313" key="8">
    <source>
        <dbReference type="Proteomes" id="UP001597058"/>
    </source>
</evidence>
<dbReference type="InterPro" id="IPR007213">
    <property type="entry name" value="Ppm1/Ppm2/Tcmp"/>
</dbReference>
<comment type="caution">
    <text evidence="7">The sequence shown here is derived from an EMBL/GenBank/DDBJ whole genome shotgun (WGS) entry which is preliminary data.</text>
</comment>
<dbReference type="PANTHER" id="PTHR43619">
    <property type="entry name" value="S-ADENOSYL-L-METHIONINE-DEPENDENT METHYLTRANSFERASE YKTD-RELATED"/>
    <property type="match status" value="1"/>
</dbReference>
<proteinExistence type="inferred from homology"/>
<organism evidence="7 8">
    <name type="scientific">Streptomyces kaempferi</name>
    <dbReference type="NCBI Taxonomy" id="333725"/>
    <lineage>
        <taxon>Bacteria</taxon>
        <taxon>Bacillati</taxon>
        <taxon>Actinomycetota</taxon>
        <taxon>Actinomycetes</taxon>
        <taxon>Kitasatosporales</taxon>
        <taxon>Streptomycetaceae</taxon>
        <taxon>Streptomyces</taxon>
    </lineage>
</organism>
<dbReference type="InterPro" id="IPR011610">
    <property type="entry name" value="SAM_mthyl_Trfase_ML2640-like"/>
</dbReference>
<accession>A0ABW3X536</accession>
<evidence type="ECO:0000256" key="4">
    <source>
        <dbReference type="ARBA" id="ARBA00022679"/>
    </source>
</evidence>
<reference evidence="8" key="1">
    <citation type="journal article" date="2019" name="Int. J. Syst. Evol. Microbiol.">
        <title>The Global Catalogue of Microorganisms (GCM) 10K type strain sequencing project: providing services to taxonomists for standard genome sequencing and annotation.</title>
        <authorList>
            <consortium name="The Broad Institute Genomics Platform"/>
            <consortium name="The Broad Institute Genome Sequencing Center for Infectious Disease"/>
            <person name="Wu L."/>
            <person name="Ma J."/>
        </authorList>
    </citation>
    <scope>NUCLEOTIDE SEQUENCE [LARGE SCALE GENOMIC DNA]</scope>
    <source>
        <strain evidence="8">CGMCC 4.7020</strain>
    </source>
</reference>
<evidence type="ECO:0000256" key="5">
    <source>
        <dbReference type="ARBA" id="ARBA00022691"/>
    </source>
</evidence>
<dbReference type="PANTHER" id="PTHR43619:SF2">
    <property type="entry name" value="S-ADENOSYL-L-METHIONINE-DEPENDENT METHYLTRANSFERASES SUPERFAMILY PROTEIN"/>
    <property type="match status" value="1"/>
</dbReference>
<dbReference type="GO" id="GO:0032259">
    <property type="term" value="P:methylation"/>
    <property type="evidence" value="ECO:0007669"/>
    <property type="project" value="UniProtKB-KW"/>
</dbReference>
<evidence type="ECO:0000256" key="3">
    <source>
        <dbReference type="ARBA" id="ARBA00022603"/>
    </source>
</evidence>
<dbReference type="RefSeq" id="WP_381239381.1">
    <property type="nucleotide sequence ID" value="NZ_JBHSKH010000072.1"/>
</dbReference>
<comment type="function">
    <text evidence="1 6">Exhibits S-adenosyl-L-methionine-dependent methyltransferase activity.</text>
</comment>
<dbReference type="GO" id="GO:0008168">
    <property type="term" value="F:methyltransferase activity"/>
    <property type="evidence" value="ECO:0007669"/>
    <property type="project" value="UniProtKB-KW"/>
</dbReference>
<sequence>MERDVTGIDAIGRTAFAVATLRAAEHRIPEGLFTDPYAERFLRAAGDVLGPRHRAQAFVTLMRTQAVVRTRFFDDHLRAAAERGCRQVVLVASGMDSRPWRLEWPAGTTVFDVDQEPVLRFKSAVMEDHAGLDTATRRAVPADLREDWAARLRSEGFRDDLPTAWLIEGLLYSLDEQASDRLLATVSGLSSPGSTLAFDHFEVGPSLRAATDRISPGLTRLWQTGPTDPAAWLHRHGWQPDLHELADVAARFGRTPHPAYNPGPQTEGRSWLAAATLA</sequence>
<name>A0ABW3X536_9ACTN</name>
<dbReference type="SUPFAM" id="SSF53335">
    <property type="entry name" value="S-adenosyl-L-methionine-dependent methyltransferases"/>
    <property type="match status" value="1"/>
</dbReference>
<keyword evidence="8" id="KW-1185">Reference proteome</keyword>
<evidence type="ECO:0000256" key="6">
    <source>
        <dbReference type="RuleBase" id="RU362030"/>
    </source>
</evidence>
<dbReference type="InterPro" id="IPR029063">
    <property type="entry name" value="SAM-dependent_MTases_sf"/>
</dbReference>
<dbReference type="NCBIfam" id="TIGR00027">
    <property type="entry name" value="mthyl_TIGR00027"/>
    <property type="match status" value="1"/>
</dbReference>
<evidence type="ECO:0000313" key="7">
    <source>
        <dbReference type="EMBL" id="MFD1304727.1"/>
    </source>
</evidence>
<dbReference type="Proteomes" id="UP001597058">
    <property type="component" value="Unassembled WGS sequence"/>
</dbReference>
<evidence type="ECO:0000256" key="2">
    <source>
        <dbReference type="ARBA" id="ARBA00008138"/>
    </source>
</evidence>
<protein>
    <recommendedName>
        <fullName evidence="6">S-adenosyl-L-methionine-dependent methyltransferase</fullName>
        <ecNumber evidence="6">2.1.1.-</ecNumber>
    </recommendedName>
</protein>
<gene>
    <name evidence="7" type="ORF">ACFQ5X_02590</name>
</gene>
<keyword evidence="4 7" id="KW-0808">Transferase</keyword>
<dbReference type="EMBL" id="JBHTMM010000002">
    <property type="protein sequence ID" value="MFD1304727.1"/>
    <property type="molecule type" value="Genomic_DNA"/>
</dbReference>
<dbReference type="Pfam" id="PF04072">
    <property type="entry name" value="LCM"/>
    <property type="match status" value="1"/>
</dbReference>
<keyword evidence="5 6" id="KW-0949">S-adenosyl-L-methionine</keyword>
<evidence type="ECO:0000256" key="1">
    <source>
        <dbReference type="ARBA" id="ARBA00003907"/>
    </source>
</evidence>
<keyword evidence="3 6" id="KW-0489">Methyltransferase</keyword>
<dbReference type="EC" id="2.1.1.-" evidence="6"/>